<evidence type="ECO:0000259" key="2">
    <source>
        <dbReference type="Pfam" id="PF03749"/>
    </source>
</evidence>
<evidence type="ECO:0000259" key="3">
    <source>
        <dbReference type="Pfam" id="PF17746"/>
    </source>
</evidence>
<evidence type="ECO:0000313" key="5">
    <source>
        <dbReference type="Proteomes" id="UP001276854"/>
    </source>
</evidence>
<dbReference type="HAMAP" id="MF_00095">
    <property type="entry name" value="SfsA"/>
    <property type="match status" value="1"/>
</dbReference>
<feature type="domain" description="Sugar fermentation stimulation protein C-terminal" evidence="2">
    <location>
        <begin position="107"/>
        <end position="232"/>
    </location>
</feature>
<dbReference type="RefSeq" id="WP_318064803.1">
    <property type="nucleotide sequence ID" value="NZ_JAWONS010000216.1"/>
</dbReference>
<dbReference type="PANTHER" id="PTHR30545">
    <property type="entry name" value="SUGAR FERMENTATION STIMULATION PROTEIN A"/>
    <property type="match status" value="1"/>
</dbReference>
<keyword evidence="5" id="KW-1185">Reference proteome</keyword>
<name>A0ABU4GNJ9_9CLOT</name>
<dbReference type="Pfam" id="PF03749">
    <property type="entry name" value="SfsA"/>
    <property type="match status" value="1"/>
</dbReference>
<sequence length="245" mass="27542">MNYSYIVKGSFINRPNRFIAYVQILTGESKGNTVVCHVKNTGRCKELLLPGATVLLQYHPEASVLGRKTEYSLIGVFKMREGDTLLINMDSQAPNLAAYEWLLGCGSVCEIKREVTYGQSRFDLAFQLIEKEESGNIRHIPAFMEVKGVTLEEHNRALFPDAPTIRGIKHIEELIHAKKDGYEAYLLFLIQMKGMTGFSPNERTQPELKKALQKADAAGVHILAYDCQVTENSMTVDQPVPVYLD</sequence>
<comment type="caution">
    <text evidence="4">The sequence shown here is derived from an EMBL/GenBank/DDBJ whole genome shotgun (WGS) entry which is preliminary data.</text>
</comment>
<dbReference type="InterPro" id="IPR041465">
    <property type="entry name" value="SfsA_N"/>
</dbReference>
<protein>
    <recommendedName>
        <fullName evidence="1">Sugar fermentation stimulation protein homolog</fullName>
    </recommendedName>
</protein>
<feature type="domain" description="SfsA N-terminal OB" evidence="3">
    <location>
        <begin position="12"/>
        <end position="78"/>
    </location>
</feature>
<dbReference type="Proteomes" id="UP001276854">
    <property type="component" value="Unassembled WGS sequence"/>
</dbReference>
<dbReference type="CDD" id="cd22359">
    <property type="entry name" value="SfsA-like_bacterial"/>
    <property type="match status" value="1"/>
</dbReference>
<comment type="similarity">
    <text evidence="1">Belongs to the SfsA family.</text>
</comment>
<evidence type="ECO:0000313" key="4">
    <source>
        <dbReference type="EMBL" id="MDW2798585.1"/>
    </source>
</evidence>
<dbReference type="Pfam" id="PF17746">
    <property type="entry name" value="SfsA_N"/>
    <property type="match status" value="1"/>
</dbReference>
<dbReference type="PANTHER" id="PTHR30545:SF2">
    <property type="entry name" value="SUGAR FERMENTATION STIMULATION PROTEIN A"/>
    <property type="match status" value="1"/>
</dbReference>
<organism evidence="4 5">
    <name type="scientific">Clostridium boliviensis</name>
    <dbReference type="NCBI Taxonomy" id="318465"/>
    <lineage>
        <taxon>Bacteria</taxon>
        <taxon>Bacillati</taxon>
        <taxon>Bacillota</taxon>
        <taxon>Clostridia</taxon>
        <taxon>Eubacteriales</taxon>
        <taxon>Clostridiaceae</taxon>
        <taxon>Clostridium</taxon>
    </lineage>
</organism>
<proteinExistence type="inferred from homology"/>
<reference evidence="4 5" key="1">
    <citation type="submission" date="2023-10" db="EMBL/GenBank/DDBJ databases">
        <title>A novel Glycoside Hydrolase 43-Like Enzyme from Clostrdium boliviensis is an Endo-xylanase, and a Candidate for Xylooligosaccharides Production from Different Xylan Substrates.</title>
        <authorList>
            <person name="Alvarez M.T."/>
            <person name="Rocabado-Villegas L.R."/>
            <person name="Salas-Veizaga D.M."/>
            <person name="Linares-Pasten J.A."/>
            <person name="Gudmundsdottir E.E."/>
            <person name="Hreggvidsson G.O."/>
            <person name="Adlercreutz P."/>
            <person name="Nordberg Karlsson E."/>
        </authorList>
    </citation>
    <scope>NUCLEOTIDE SEQUENCE [LARGE SCALE GENOMIC DNA]</scope>
    <source>
        <strain evidence="4 5">E-1</strain>
    </source>
</reference>
<dbReference type="InterPro" id="IPR005224">
    <property type="entry name" value="SfsA"/>
</dbReference>
<dbReference type="EMBL" id="JAWONS010000216">
    <property type="protein sequence ID" value="MDW2798585.1"/>
    <property type="molecule type" value="Genomic_DNA"/>
</dbReference>
<dbReference type="NCBIfam" id="TIGR00230">
    <property type="entry name" value="sfsA"/>
    <property type="match status" value="1"/>
</dbReference>
<dbReference type="Gene3D" id="3.40.1350.60">
    <property type="match status" value="1"/>
</dbReference>
<accession>A0ABU4GNJ9</accession>
<evidence type="ECO:0000256" key="1">
    <source>
        <dbReference type="HAMAP-Rule" id="MF_00095"/>
    </source>
</evidence>
<dbReference type="Gene3D" id="2.40.50.580">
    <property type="match status" value="1"/>
</dbReference>
<gene>
    <name evidence="1 4" type="primary">sfsA</name>
    <name evidence="4" type="ORF">RZO55_13460</name>
</gene>
<dbReference type="InterPro" id="IPR040452">
    <property type="entry name" value="SfsA_C"/>
</dbReference>